<feature type="transmembrane region" description="Helical" evidence="7">
    <location>
        <begin position="76"/>
        <end position="94"/>
    </location>
</feature>
<protein>
    <submittedName>
        <fullName evidence="8">MFS transporter</fullName>
    </submittedName>
</protein>
<feature type="transmembrane region" description="Helical" evidence="7">
    <location>
        <begin position="134"/>
        <end position="156"/>
    </location>
</feature>
<feature type="transmembrane region" description="Helical" evidence="7">
    <location>
        <begin position="327"/>
        <end position="348"/>
    </location>
</feature>
<feature type="transmembrane region" description="Helical" evidence="7">
    <location>
        <begin position="162"/>
        <end position="183"/>
    </location>
</feature>
<gene>
    <name evidence="8" type="ORF">Cph01nite_05040</name>
</gene>
<dbReference type="InterPro" id="IPR050189">
    <property type="entry name" value="MFS_Efflux_Transporters"/>
</dbReference>
<dbReference type="PANTHER" id="PTHR43124:SF10">
    <property type="entry name" value="PURINE EFFLUX PUMP PBUE"/>
    <property type="match status" value="1"/>
</dbReference>
<comment type="subcellular location">
    <subcellularLocation>
        <location evidence="1">Cell membrane</location>
        <topology evidence="1">Multi-pass membrane protein</topology>
    </subcellularLocation>
</comment>
<accession>A0ABQ4DHB1</accession>
<feature type="transmembrane region" description="Helical" evidence="7">
    <location>
        <begin position="270"/>
        <end position="287"/>
    </location>
</feature>
<dbReference type="SUPFAM" id="SSF103473">
    <property type="entry name" value="MFS general substrate transporter"/>
    <property type="match status" value="1"/>
</dbReference>
<dbReference type="InterPro" id="IPR036259">
    <property type="entry name" value="MFS_trans_sf"/>
</dbReference>
<evidence type="ECO:0000256" key="3">
    <source>
        <dbReference type="ARBA" id="ARBA00022692"/>
    </source>
</evidence>
<comment type="caution">
    <text evidence="8">The sequence shown here is derived from an EMBL/GenBank/DDBJ whole genome shotgun (WGS) entry which is preliminary data.</text>
</comment>
<evidence type="ECO:0000256" key="2">
    <source>
        <dbReference type="ARBA" id="ARBA00022475"/>
    </source>
</evidence>
<evidence type="ECO:0000313" key="9">
    <source>
        <dbReference type="Proteomes" id="UP000614741"/>
    </source>
</evidence>
<dbReference type="PROSITE" id="PS51257">
    <property type="entry name" value="PROKAR_LIPOPROTEIN"/>
    <property type="match status" value="1"/>
</dbReference>
<evidence type="ECO:0000256" key="5">
    <source>
        <dbReference type="ARBA" id="ARBA00023136"/>
    </source>
</evidence>
<feature type="region of interest" description="Disordered" evidence="6">
    <location>
        <begin position="383"/>
        <end position="415"/>
    </location>
</feature>
<evidence type="ECO:0000256" key="4">
    <source>
        <dbReference type="ARBA" id="ARBA00022989"/>
    </source>
</evidence>
<name>A0ABQ4DHB1_9CELL</name>
<dbReference type="Pfam" id="PF07690">
    <property type="entry name" value="MFS_1"/>
    <property type="match status" value="1"/>
</dbReference>
<keyword evidence="2" id="KW-1003">Cell membrane</keyword>
<dbReference type="InterPro" id="IPR011701">
    <property type="entry name" value="MFS"/>
</dbReference>
<dbReference type="EMBL" id="BONP01000002">
    <property type="protein sequence ID" value="GIG38742.1"/>
    <property type="molecule type" value="Genomic_DNA"/>
</dbReference>
<evidence type="ECO:0000313" key="8">
    <source>
        <dbReference type="EMBL" id="GIG38742.1"/>
    </source>
</evidence>
<keyword evidence="3 7" id="KW-0812">Transmembrane</keyword>
<evidence type="ECO:0000256" key="1">
    <source>
        <dbReference type="ARBA" id="ARBA00004651"/>
    </source>
</evidence>
<feature type="transmembrane region" description="Helical" evidence="7">
    <location>
        <begin position="293"/>
        <end position="315"/>
    </location>
</feature>
<evidence type="ECO:0000256" key="7">
    <source>
        <dbReference type="SAM" id="Phobius"/>
    </source>
</evidence>
<feature type="compositionally biased region" description="Basic and acidic residues" evidence="6">
    <location>
        <begin position="396"/>
        <end position="415"/>
    </location>
</feature>
<keyword evidence="9" id="KW-1185">Reference proteome</keyword>
<keyword evidence="4 7" id="KW-1133">Transmembrane helix</keyword>
<feature type="transmembrane region" description="Helical" evidence="7">
    <location>
        <begin position="237"/>
        <end position="258"/>
    </location>
</feature>
<feature type="transmembrane region" description="Helical" evidence="7">
    <location>
        <begin position="40"/>
        <end position="64"/>
    </location>
</feature>
<organism evidence="8 9">
    <name type="scientific">Cellulomonas phragmiteti</name>
    <dbReference type="NCBI Taxonomy" id="478780"/>
    <lineage>
        <taxon>Bacteria</taxon>
        <taxon>Bacillati</taxon>
        <taxon>Actinomycetota</taxon>
        <taxon>Actinomycetes</taxon>
        <taxon>Micrococcales</taxon>
        <taxon>Cellulomonadaceae</taxon>
        <taxon>Cellulomonas</taxon>
    </lineage>
</organism>
<dbReference type="RefSeq" id="WP_203670802.1">
    <property type="nucleotide sequence ID" value="NZ_BONP01000002.1"/>
</dbReference>
<sequence>MAGRRATALVAAGTALIACTYGLARYGYGLFLPAFRSDFALSPTLAGLLATGGFSSYCAAALLAPRLVGTGRSRSAAALAGALAAAGCVAVAAAQDVAVLGVAVLVAGSGAGLASPALVALVDRTVPLDQRPRAQTVVNAGTGLGVALAGPLALVLTGSWRVAWLCFALLTVLATVATLRAAAADDPPPAARATGPAPVPWRRLRPAIAAALLAGAGSAAVWTFGRDLVVTDGGLGAGQSTAFWILLGAAGITGSVAGDAVQRWGVPRSWTALALTVAAATGGLALAPGTHAVAFTCAAVFGGSYVALSGVLIAWGTDLHPDSPGTANAVLFTTLAAGQALGALALGGVAEVTGSPTAPFVLAAVVTAASCLPLVGWLGGGRHPAASADRSTPRSTDPRAGRAIRDRRPARRLDP</sequence>
<proteinExistence type="predicted"/>
<keyword evidence="5 7" id="KW-0472">Membrane</keyword>
<evidence type="ECO:0000256" key="6">
    <source>
        <dbReference type="SAM" id="MobiDB-lite"/>
    </source>
</evidence>
<dbReference type="Gene3D" id="1.20.1250.20">
    <property type="entry name" value="MFS general substrate transporter like domains"/>
    <property type="match status" value="1"/>
</dbReference>
<dbReference type="PANTHER" id="PTHR43124">
    <property type="entry name" value="PURINE EFFLUX PUMP PBUE"/>
    <property type="match status" value="1"/>
</dbReference>
<feature type="transmembrane region" description="Helical" evidence="7">
    <location>
        <begin position="360"/>
        <end position="380"/>
    </location>
</feature>
<dbReference type="Proteomes" id="UP000614741">
    <property type="component" value="Unassembled WGS sequence"/>
</dbReference>
<feature type="transmembrane region" description="Helical" evidence="7">
    <location>
        <begin position="204"/>
        <end position="225"/>
    </location>
</feature>
<feature type="transmembrane region" description="Helical" evidence="7">
    <location>
        <begin position="100"/>
        <end position="122"/>
    </location>
</feature>
<reference evidence="8 9" key="1">
    <citation type="submission" date="2021-01" db="EMBL/GenBank/DDBJ databases">
        <title>Whole genome shotgun sequence of Cellulomonas phragmiteti NBRC 110785.</title>
        <authorList>
            <person name="Komaki H."/>
            <person name="Tamura T."/>
        </authorList>
    </citation>
    <scope>NUCLEOTIDE SEQUENCE [LARGE SCALE GENOMIC DNA]</scope>
    <source>
        <strain evidence="8 9">NBRC 110785</strain>
    </source>
</reference>